<sequence>MSMRSVQKYVTKCEVRSMTTPIFQVIGVYSTYKLLKYRFIQDEEVAMHYKAFDTHKYIKNLQETGFNERQAEVIVKSLLESRDFDISILATREQVSNVDTKIDRVESNLDAKIDRVESNLDAKIDKFESNLDAKIDKFESNLDAKIDKLDGKIEELKSSISSNKYDIIKWMVTLFITMIIAIYFKS</sequence>
<comment type="subcellular location">
    <subcellularLocation>
        <location evidence="1">Membrane</location>
    </subcellularLocation>
</comment>
<dbReference type="EMBL" id="CP110820">
    <property type="protein sequence ID" value="WPX96179.1"/>
    <property type="molecule type" value="Genomic_DNA"/>
</dbReference>
<dbReference type="SUPFAM" id="SSF58100">
    <property type="entry name" value="Bacterial hemolysins"/>
    <property type="match status" value="1"/>
</dbReference>
<feature type="transmembrane region" description="Helical" evidence="6">
    <location>
        <begin position="167"/>
        <end position="184"/>
    </location>
</feature>
<keyword evidence="8" id="KW-1185">Reference proteome</keyword>
<organism evidence="7 8">
    <name type="scientific">Candidatus Bandiella euplotis</name>
    <dbReference type="NCBI Taxonomy" id="1664265"/>
    <lineage>
        <taxon>Bacteria</taxon>
        <taxon>Pseudomonadati</taxon>
        <taxon>Pseudomonadota</taxon>
        <taxon>Alphaproteobacteria</taxon>
        <taxon>Rickettsiales</taxon>
        <taxon>Candidatus Midichloriaceae</taxon>
        <taxon>Candidatus Bandiella</taxon>
    </lineage>
</organism>
<dbReference type="Gene3D" id="1.20.5.340">
    <property type="match status" value="1"/>
</dbReference>
<name>A0ABZ0UML8_9RICK</name>
<evidence type="ECO:0000256" key="1">
    <source>
        <dbReference type="ARBA" id="ARBA00004370"/>
    </source>
</evidence>
<reference evidence="7 8" key="1">
    <citation type="submission" date="2022-11" db="EMBL/GenBank/DDBJ databases">
        <title>Host association and intracellularity evolved multiple times independently in the Rickettsiales.</title>
        <authorList>
            <person name="Castelli M."/>
            <person name="Nardi T."/>
            <person name="Gammuto L."/>
            <person name="Bellinzona G."/>
            <person name="Sabaneyeva E."/>
            <person name="Potekhin A."/>
            <person name="Serra V."/>
            <person name="Petroni G."/>
            <person name="Sassera D."/>
        </authorList>
    </citation>
    <scope>NUCLEOTIDE SEQUENCE [LARGE SCALE GENOMIC DNA]</scope>
    <source>
        <strain evidence="7 8">NDG2</strain>
    </source>
</reference>
<evidence type="ECO:0000256" key="2">
    <source>
        <dbReference type="ARBA" id="ARBA00022692"/>
    </source>
</evidence>
<dbReference type="Proteomes" id="UP001327219">
    <property type="component" value="Chromosome"/>
</dbReference>
<accession>A0ABZ0UML8</accession>
<protein>
    <submittedName>
        <fullName evidence="7">DUF1640 protein</fullName>
    </submittedName>
</protein>
<evidence type="ECO:0000313" key="8">
    <source>
        <dbReference type="Proteomes" id="UP001327219"/>
    </source>
</evidence>
<keyword evidence="5 6" id="KW-0472">Membrane</keyword>
<keyword evidence="2 6" id="KW-0812">Transmembrane</keyword>
<dbReference type="InterPro" id="IPR024461">
    <property type="entry name" value="CCDC90-like"/>
</dbReference>
<proteinExistence type="predicted"/>
<evidence type="ECO:0000256" key="3">
    <source>
        <dbReference type="ARBA" id="ARBA00022989"/>
    </source>
</evidence>
<evidence type="ECO:0000256" key="6">
    <source>
        <dbReference type="SAM" id="Phobius"/>
    </source>
</evidence>
<evidence type="ECO:0000313" key="7">
    <source>
        <dbReference type="EMBL" id="WPX96179.1"/>
    </source>
</evidence>
<gene>
    <name evidence="7" type="ORF">Bandiella_00288</name>
</gene>
<evidence type="ECO:0000256" key="5">
    <source>
        <dbReference type="ARBA" id="ARBA00023136"/>
    </source>
</evidence>
<dbReference type="PANTHER" id="PTHR14360">
    <property type="entry name" value="PROTEIN FMP32, MITOCHONDRIAL"/>
    <property type="match status" value="1"/>
</dbReference>
<dbReference type="PANTHER" id="PTHR14360:SF1">
    <property type="entry name" value="PROTEIN FMP32, MITOCHONDRIAL"/>
    <property type="match status" value="1"/>
</dbReference>
<evidence type="ECO:0000256" key="4">
    <source>
        <dbReference type="ARBA" id="ARBA00023054"/>
    </source>
</evidence>
<keyword evidence="4" id="KW-0175">Coiled coil</keyword>
<keyword evidence="3 6" id="KW-1133">Transmembrane helix</keyword>